<protein>
    <submittedName>
        <fullName evidence="3">Uncharacterized protein LOC101673771</fullName>
    </submittedName>
</protein>
<feature type="compositionally biased region" description="Pro residues" evidence="1">
    <location>
        <begin position="53"/>
        <end position="68"/>
    </location>
</feature>
<sequence>MAVRGALGEEWDSEEVEECGMGAEGPDPAGFWDQLEEERERGAGRRDKANRLPSPPPGRTAPLPPRPSPFSSEVRSGGWRLPKLPRGVLGAAPPRLRGRPPSRLCPAPFSTQILPPEAPPTLPPGWRLRPAPRGPRLLLPTSRPPLVSFTFDFTLESPRDPRATAGRQSTGVAGGRPGRRSWKRIDTAEDTVARAAAAWLRLAPTQPQRCACQALPGVSPVSWRDFWGPGEEEQVWRGLQPHLPPTPTRPRIHTHTDWMEGVQPDKLWCRRMACVDELWVLKLRDQRGQRAACHTSAWLGPLLAGRRAPWDHDEHYCSAPCCTATTMLGKQTCRGRTNPAPRPSSLRGKHLTGELSRTLARNRISWMSGSGLKSRYGGLGFSETQLHLFLVSRKKICVDTDEMMSIYYTYFARHDRHIFVP</sequence>
<feature type="compositionally biased region" description="Acidic residues" evidence="1">
    <location>
        <begin position="9"/>
        <end position="18"/>
    </location>
</feature>
<evidence type="ECO:0000256" key="1">
    <source>
        <dbReference type="SAM" id="MobiDB-lite"/>
    </source>
</evidence>
<keyword evidence="2" id="KW-1185">Reference proteome</keyword>
<evidence type="ECO:0000313" key="3">
    <source>
        <dbReference type="RefSeq" id="XP_004779910.1"/>
    </source>
</evidence>
<dbReference type="OrthoDB" id="10493378at2759"/>
<name>A0A8U0T7M0_MUSPF</name>
<dbReference type="AlphaFoldDB" id="A0A8U0T7M0"/>
<dbReference type="KEGG" id="mpuf:101673771"/>
<reference evidence="3" key="1">
    <citation type="submission" date="2025-08" db="UniProtKB">
        <authorList>
            <consortium name="RefSeq"/>
        </authorList>
    </citation>
    <scope>IDENTIFICATION</scope>
    <source>
        <tissue evidence="3">Brain</tissue>
    </source>
</reference>
<organism evidence="2 3">
    <name type="scientific">Mustela putorius furo</name>
    <name type="common">European domestic ferret</name>
    <name type="synonym">Mustela furo</name>
    <dbReference type="NCBI Taxonomy" id="9669"/>
    <lineage>
        <taxon>Eukaryota</taxon>
        <taxon>Metazoa</taxon>
        <taxon>Chordata</taxon>
        <taxon>Craniata</taxon>
        <taxon>Vertebrata</taxon>
        <taxon>Euteleostomi</taxon>
        <taxon>Mammalia</taxon>
        <taxon>Eutheria</taxon>
        <taxon>Laurasiatheria</taxon>
        <taxon>Carnivora</taxon>
        <taxon>Caniformia</taxon>
        <taxon>Musteloidea</taxon>
        <taxon>Mustelidae</taxon>
        <taxon>Mustelinae</taxon>
        <taxon>Mustela</taxon>
    </lineage>
</organism>
<feature type="region of interest" description="Disordered" evidence="1">
    <location>
        <begin position="158"/>
        <end position="180"/>
    </location>
</feature>
<gene>
    <name evidence="3" type="primary">LOC101673771</name>
</gene>
<dbReference type="GeneID" id="101673771"/>
<accession>A0A8U0T7M0</accession>
<dbReference type="RefSeq" id="XP_004779910.1">
    <property type="nucleotide sequence ID" value="XM_004779853.3"/>
</dbReference>
<feature type="compositionally biased region" description="Basic and acidic residues" evidence="1">
    <location>
        <begin position="38"/>
        <end position="50"/>
    </location>
</feature>
<evidence type="ECO:0000313" key="2">
    <source>
        <dbReference type="Proteomes" id="UP000000715"/>
    </source>
</evidence>
<feature type="region of interest" description="Disordered" evidence="1">
    <location>
        <begin position="1"/>
        <end position="81"/>
    </location>
</feature>
<dbReference type="Proteomes" id="UP000000715">
    <property type="component" value="Unplaced"/>
</dbReference>
<proteinExistence type="predicted"/>